<feature type="region of interest" description="Disordered" evidence="6">
    <location>
        <begin position="140"/>
        <end position="176"/>
    </location>
</feature>
<dbReference type="InterPro" id="IPR045239">
    <property type="entry name" value="bHLH95_bHLH"/>
</dbReference>
<dbReference type="InterPro" id="IPR011598">
    <property type="entry name" value="bHLH_dom"/>
</dbReference>
<feature type="region of interest" description="Disordered" evidence="6">
    <location>
        <begin position="57"/>
        <end position="81"/>
    </location>
</feature>
<feature type="domain" description="BHLH" evidence="7">
    <location>
        <begin position="161"/>
        <end position="211"/>
    </location>
</feature>
<name>A0A218X564_PUNGR</name>
<dbReference type="InterPro" id="IPR036638">
    <property type="entry name" value="HLH_DNA-bd_sf"/>
</dbReference>
<dbReference type="SUPFAM" id="SSF47459">
    <property type="entry name" value="HLH, helix-loop-helix DNA-binding domain"/>
    <property type="match status" value="1"/>
</dbReference>
<dbReference type="GO" id="GO:0005634">
    <property type="term" value="C:nucleus"/>
    <property type="evidence" value="ECO:0007669"/>
    <property type="project" value="UniProtKB-SubCell"/>
</dbReference>
<dbReference type="GO" id="GO:0003700">
    <property type="term" value="F:DNA-binding transcription factor activity"/>
    <property type="evidence" value="ECO:0007669"/>
    <property type="project" value="InterPro"/>
</dbReference>
<accession>A0A218X564</accession>
<dbReference type="Gene3D" id="4.10.280.10">
    <property type="entry name" value="Helix-loop-helix DNA-binding domain"/>
    <property type="match status" value="1"/>
</dbReference>
<dbReference type="PANTHER" id="PTHR45914:SF24">
    <property type="entry name" value="BHLH DOMAIN-CONTAINING PROTEIN"/>
    <property type="match status" value="1"/>
</dbReference>
<evidence type="ECO:0000256" key="6">
    <source>
        <dbReference type="SAM" id="MobiDB-lite"/>
    </source>
</evidence>
<protein>
    <recommendedName>
        <fullName evidence="7">BHLH domain-containing protein</fullName>
    </recommendedName>
</protein>
<feature type="compositionally biased region" description="Basic and acidic residues" evidence="6">
    <location>
        <begin position="163"/>
        <end position="176"/>
    </location>
</feature>
<reference evidence="9" key="1">
    <citation type="journal article" date="2017" name="Plant J.">
        <title>The pomegranate (Punica granatum L.) genome and the genomics of punicalagin biosynthesis.</title>
        <authorList>
            <person name="Qin G."/>
            <person name="Xu C."/>
            <person name="Ming R."/>
            <person name="Tang H."/>
            <person name="Guyot R."/>
            <person name="Kramer E.M."/>
            <person name="Hu Y."/>
            <person name="Yi X."/>
            <person name="Qi Y."/>
            <person name="Xu X."/>
            <person name="Gao Z."/>
            <person name="Pan H."/>
            <person name="Jian J."/>
            <person name="Tian Y."/>
            <person name="Yue Z."/>
            <person name="Xu Y."/>
        </authorList>
    </citation>
    <scope>NUCLEOTIDE SEQUENCE [LARGE SCALE GENOMIC DNA]</scope>
    <source>
        <strain evidence="9">cv. Dabenzi</strain>
    </source>
</reference>
<dbReference type="AlphaFoldDB" id="A0A218X564"/>
<dbReference type="PANTHER" id="PTHR45914">
    <property type="entry name" value="TRANSCRIPTION FACTOR HEC3-RELATED"/>
    <property type="match status" value="1"/>
</dbReference>
<dbReference type="CDD" id="cd11393">
    <property type="entry name" value="bHLH_AtbHLH_like"/>
    <property type="match status" value="1"/>
</dbReference>
<evidence type="ECO:0000256" key="4">
    <source>
        <dbReference type="ARBA" id="ARBA00023163"/>
    </source>
</evidence>
<evidence type="ECO:0000256" key="1">
    <source>
        <dbReference type="ARBA" id="ARBA00004123"/>
    </source>
</evidence>
<evidence type="ECO:0000313" key="8">
    <source>
        <dbReference type="EMBL" id="OWM79846.1"/>
    </source>
</evidence>
<evidence type="ECO:0000256" key="3">
    <source>
        <dbReference type="ARBA" id="ARBA00023125"/>
    </source>
</evidence>
<evidence type="ECO:0000256" key="5">
    <source>
        <dbReference type="ARBA" id="ARBA00023242"/>
    </source>
</evidence>
<gene>
    <name evidence="8" type="ORF">CDL15_Pgr023258</name>
</gene>
<keyword evidence="4" id="KW-0804">Transcription</keyword>
<dbReference type="Pfam" id="PF00010">
    <property type="entry name" value="HLH"/>
    <property type="match status" value="1"/>
</dbReference>
<sequence>MTADGSDADEVAARFDAMFAGVSLQSLLLQQIPHLHPVVPDGDDNCPQLPSTLLPPPLVPSDQYSPALSHGKTTDEGSFPISSSTLVLETPKPEPLDEPLDEPVTAELQFPPVLFHHLDCFQPAQPPSDSLSAATGSHIPWQHELPNNTSPTPVPASRRRAGSRRDLVRQRQRRRDISEKMRCLKKLMPTTNRKMDNATLLEEVHKYIRFLQAHVSALLSIPAHVHHGPPPPPPPPCYQQPALPHQADNYSYADAAMIGSDGCRSVLGLNQRQQTVLYSRGQCVVSVEQLEMAETAIMAHHHYQQQQQQQQQQQEQSMTMVMASVMFDAYSSSVSNFY</sequence>
<evidence type="ECO:0000259" key="7">
    <source>
        <dbReference type="PROSITE" id="PS50888"/>
    </source>
</evidence>
<comment type="caution">
    <text evidence="8">The sequence shown here is derived from an EMBL/GenBank/DDBJ whole genome shotgun (WGS) entry which is preliminary data.</text>
</comment>
<dbReference type="SMART" id="SM00353">
    <property type="entry name" value="HLH"/>
    <property type="match status" value="1"/>
</dbReference>
<evidence type="ECO:0000256" key="2">
    <source>
        <dbReference type="ARBA" id="ARBA00023015"/>
    </source>
</evidence>
<keyword evidence="3" id="KW-0238">DNA-binding</keyword>
<comment type="subcellular location">
    <subcellularLocation>
        <location evidence="1">Nucleus</location>
    </subcellularLocation>
</comment>
<organism evidence="8 9">
    <name type="scientific">Punica granatum</name>
    <name type="common">Pomegranate</name>
    <dbReference type="NCBI Taxonomy" id="22663"/>
    <lineage>
        <taxon>Eukaryota</taxon>
        <taxon>Viridiplantae</taxon>
        <taxon>Streptophyta</taxon>
        <taxon>Embryophyta</taxon>
        <taxon>Tracheophyta</taxon>
        <taxon>Spermatophyta</taxon>
        <taxon>Magnoliopsida</taxon>
        <taxon>eudicotyledons</taxon>
        <taxon>Gunneridae</taxon>
        <taxon>Pentapetalae</taxon>
        <taxon>rosids</taxon>
        <taxon>malvids</taxon>
        <taxon>Myrtales</taxon>
        <taxon>Lythraceae</taxon>
        <taxon>Punica</taxon>
    </lineage>
</organism>
<dbReference type="GO" id="GO:0003677">
    <property type="term" value="F:DNA binding"/>
    <property type="evidence" value="ECO:0007669"/>
    <property type="project" value="UniProtKB-KW"/>
</dbReference>
<keyword evidence="5" id="KW-0539">Nucleus</keyword>
<dbReference type="InterPro" id="IPR045843">
    <property type="entry name" value="IND-like"/>
</dbReference>
<evidence type="ECO:0000313" key="9">
    <source>
        <dbReference type="Proteomes" id="UP000197138"/>
    </source>
</evidence>
<proteinExistence type="predicted"/>
<dbReference type="PROSITE" id="PS50888">
    <property type="entry name" value="BHLH"/>
    <property type="match status" value="1"/>
</dbReference>
<dbReference type="Proteomes" id="UP000197138">
    <property type="component" value="Unassembled WGS sequence"/>
</dbReference>
<dbReference type="GO" id="GO:0046983">
    <property type="term" value="F:protein dimerization activity"/>
    <property type="evidence" value="ECO:0007669"/>
    <property type="project" value="InterPro"/>
</dbReference>
<keyword evidence="2" id="KW-0805">Transcription regulation</keyword>
<dbReference type="EMBL" id="MTKT01002440">
    <property type="protein sequence ID" value="OWM79846.1"/>
    <property type="molecule type" value="Genomic_DNA"/>
</dbReference>